<evidence type="ECO:0000259" key="1">
    <source>
        <dbReference type="PROSITE" id="PS50883"/>
    </source>
</evidence>
<sequence>MRVFVARQPIFNAAGNVIAYELLYRNSEMNSFPMIDGDQATTDVIINSFINIGIEEVADGKPCFINFTENLLEMRLPTYFSPKVIVVEILETVVPNEKLLEICKELKELGYKIALDDFIFHKSNPFLYRVLEYVDIIKVDIQNTPLKMFSEIEEIANLYNIQLLAEKVETSRDFKDYTNRGYSYFQGYFFSKPVIVSTHDIPLYFYSYIEILNQLTSTEPRIDTIAQFVERDISLSYKLLKLINTSVFRRTAKISSIKQAIVLLGLQEFQKWIYVLSVRDYQNQKSGLSNEIIRISLVRAKMCESLGVYINPSLPPSGFFMTGMFSLIDALLGVPIDEILAKLPLDDQISNALRGISNDYKRALDFNLSIEKGEWAKASSLSHSLGIDEEVVCSLYTEALNWSNELLRVESLA</sequence>
<reference evidence="4" key="1">
    <citation type="submission" date="2017-08" db="EMBL/GenBank/DDBJ databases">
        <authorList>
            <person name="Varghese N."/>
            <person name="Submissions S."/>
        </authorList>
    </citation>
    <scope>NUCLEOTIDE SEQUENCE [LARGE SCALE GENOMIC DNA]</scope>
    <source>
        <strain evidence="4">JC23</strain>
    </source>
</reference>
<dbReference type="Gene3D" id="3.20.20.450">
    <property type="entry name" value="EAL domain"/>
    <property type="match status" value="1"/>
</dbReference>
<dbReference type="SUPFAM" id="SSF109604">
    <property type="entry name" value="HD-domain/PDEase-like"/>
    <property type="match status" value="1"/>
</dbReference>
<dbReference type="SMART" id="SM00052">
    <property type="entry name" value="EAL"/>
    <property type="match status" value="1"/>
</dbReference>
<dbReference type="PROSITE" id="PS51833">
    <property type="entry name" value="HDOD"/>
    <property type="match status" value="1"/>
</dbReference>
<proteinExistence type="predicted"/>
<dbReference type="RefSeq" id="WP_097149340.1">
    <property type="nucleotide sequence ID" value="NZ_OBQC01000005.1"/>
</dbReference>
<dbReference type="InterPro" id="IPR014408">
    <property type="entry name" value="dGMP_Pdiesterase_EAL/HD-GYP"/>
</dbReference>
<dbReference type="Gene3D" id="1.10.3210.10">
    <property type="entry name" value="Hypothetical protein af1432"/>
    <property type="match status" value="1"/>
</dbReference>
<feature type="domain" description="EAL" evidence="1">
    <location>
        <begin position="1"/>
        <end position="207"/>
    </location>
</feature>
<dbReference type="Pfam" id="PF00563">
    <property type="entry name" value="EAL"/>
    <property type="match status" value="1"/>
</dbReference>
<gene>
    <name evidence="3" type="ORF">SAMN05877842_105153</name>
</gene>
<evidence type="ECO:0000313" key="4">
    <source>
        <dbReference type="Proteomes" id="UP000219252"/>
    </source>
</evidence>
<dbReference type="InterPro" id="IPR001633">
    <property type="entry name" value="EAL_dom"/>
</dbReference>
<dbReference type="OrthoDB" id="9804751at2"/>
<dbReference type="Pfam" id="PF08668">
    <property type="entry name" value="HDOD"/>
    <property type="match status" value="1"/>
</dbReference>
<dbReference type="InterPro" id="IPR013976">
    <property type="entry name" value="HDOD"/>
</dbReference>
<evidence type="ECO:0000259" key="2">
    <source>
        <dbReference type="PROSITE" id="PS51833"/>
    </source>
</evidence>
<accession>A0A285UFE8</accession>
<protein>
    <submittedName>
        <fullName evidence="3">EAL and modified HD-GYP domain-containing signal transduction protein</fullName>
    </submittedName>
</protein>
<dbReference type="InterPro" id="IPR052340">
    <property type="entry name" value="RNase_Y/CdgJ"/>
</dbReference>
<dbReference type="PANTHER" id="PTHR33525">
    <property type="match status" value="1"/>
</dbReference>
<dbReference type="PIRSF" id="PIRSF003180">
    <property type="entry name" value="DiGMPpdiest_YuxH"/>
    <property type="match status" value="1"/>
</dbReference>
<dbReference type="PANTHER" id="PTHR33525:SF4">
    <property type="entry name" value="CYCLIC DI-GMP PHOSPHODIESTERASE CDGJ"/>
    <property type="match status" value="1"/>
</dbReference>
<organism evidence="3 4">
    <name type="scientific">Ureibacillus acetophenoni</name>
    <dbReference type="NCBI Taxonomy" id="614649"/>
    <lineage>
        <taxon>Bacteria</taxon>
        <taxon>Bacillati</taxon>
        <taxon>Bacillota</taxon>
        <taxon>Bacilli</taxon>
        <taxon>Bacillales</taxon>
        <taxon>Caryophanaceae</taxon>
        <taxon>Ureibacillus</taxon>
    </lineage>
</organism>
<dbReference type="AlphaFoldDB" id="A0A285UFE8"/>
<dbReference type="Proteomes" id="UP000219252">
    <property type="component" value="Unassembled WGS sequence"/>
</dbReference>
<dbReference type="PROSITE" id="PS50883">
    <property type="entry name" value="EAL"/>
    <property type="match status" value="1"/>
</dbReference>
<evidence type="ECO:0000313" key="3">
    <source>
        <dbReference type="EMBL" id="SOC39306.1"/>
    </source>
</evidence>
<feature type="domain" description="HDOD" evidence="2">
    <location>
        <begin position="201"/>
        <end position="391"/>
    </location>
</feature>
<keyword evidence="4" id="KW-1185">Reference proteome</keyword>
<dbReference type="EMBL" id="OBQC01000005">
    <property type="protein sequence ID" value="SOC39306.1"/>
    <property type="molecule type" value="Genomic_DNA"/>
</dbReference>
<dbReference type="SUPFAM" id="SSF141868">
    <property type="entry name" value="EAL domain-like"/>
    <property type="match status" value="1"/>
</dbReference>
<name>A0A285UFE8_9BACL</name>
<dbReference type="InterPro" id="IPR035919">
    <property type="entry name" value="EAL_sf"/>
</dbReference>